<feature type="domain" description="Transglutaminase-like" evidence="1">
    <location>
        <begin position="190"/>
        <end position="261"/>
    </location>
</feature>
<accession>A0A5C6E9M5</accession>
<comment type="caution">
    <text evidence="2">The sequence shown here is derived from an EMBL/GenBank/DDBJ whole genome shotgun (WGS) entry which is preliminary data.</text>
</comment>
<dbReference type="InterPro" id="IPR002931">
    <property type="entry name" value="Transglutaminase-like"/>
</dbReference>
<keyword evidence="2" id="KW-0808">Transferase</keyword>
<name>A0A5C6E9M5_9BACT</name>
<keyword evidence="2" id="KW-0012">Acyltransferase</keyword>
<dbReference type="PANTHER" id="PTHR33490">
    <property type="entry name" value="BLR5614 PROTEIN-RELATED"/>
    <property type="match status" value="1"/>
</dbReference>
<evidence type="ECO:0000313" key="2">
    <source>
        <dbReference type="EMBL" id="TWU45538.1"/>
    </source>
</evidence>
<dbReference type="Proteomes" id="UP000315471">
    <property type="component" value="Unassembled WGS sequence"/>
</dbReference>
<sequence>MPTPSADNQAANESVRYRIEHRTAYRYSESVAICQNQLRMQPRTRPSITCHFSNVTITPHPERVAEHEDYFGNRVYSFAIERMHRELTATVISEVTVEPAKCLHVSSSPDWQSIQSESRDIVGASGRMIHEFRFDSPRVVSGKMFADYALVSFADSRPIVDAALDLTRRIHQDFRYDTAATHVHTETEEAFQLRAGVCQDFAHIQIACLRSIGLPARYVSGYLRTRPAEGQTRLVGADESHAWLSVYGGQKLGWIDCDPTNACFCSTDHIPICIGRDYGDVSPMRGVIIGGGDTSLKVNVDVTPVEGQGALT</sequence>
<dbReference type="EMBL" id="SJPY01000001">
    <property type="protein sequence ID" value="TWU45538.1"/>
    <property type="molecule type" value="Genomic_DNA"/>
</dbReference>
<reference evidence="2 3" key="1">
    <citation type="submission" date="2019-02" db="EMBL/GenBank/DDBJ databases">
        <title>Deep-cultivation of Planctomycetes and their phenomic and genomic characterization uncovers novel biology.</title>
        <authorList>
            <person name="Wiegand S."/>
            <person name="Jogler M."/>
            <person name="Boedeker C."/>
            <person name="Pinto D."/>
            <person name="Vollmers J."/>
            <person name="Rivas-Marin E."/>
            <person name="Kohn T."/>
            <person name="Peeters S.H."/>
            <person name="Heuer A."/>
            <person name="Rast P."/>
            <person name="Oberbeckmann S."/>
            <person name="Bunk B."/>
            <person name="Jeske O."/>
            <person name="Meyerdierks A."/>
            <person name="Storesund J.E."/>
            <person name="Kallscheuer N."/>
            <person name="Luecker S."/>
            <person name="Lage O.M."/>
            <person name="Pohl T."/>
            <person name="Merkel B.J."/>
            <person name="Hornburger P."/>
            <person name="Mueller R.-W."/>
            <person name="Bruemmer F."/>
            <person name="Labrenz M."/>
            <person name="Spormann A.M."/>
            <person name="Op Den Camp H."/>
            <person name="Overmann J."/>
            <person name="Amann R."/>
            <person name="Jetten M.S.M."/>
            <person name="Mascher T."/>
            <person name="Medema M.H."/>
            <person name="Devos D.P."/>
            <person name="Kaster A.-K."/>
            <person name="Ovreas L."/>
            <person name="Rohde M."/>
            <person name="Galperin M.Y."/>
            <person name="Jogler C."/>
        </authorList>
    </citation>
    <scope>NUCLEOTIDE SEQUENCE [LARGE SCALE GENOMIC DNA]</scope>
    <source>
        <strain evidence="2 3">Q31b</strain>
    </source>
</reference>
<dbReference type="GO" id="GO:0003810">
    <property type="term" value="F:protein-glutamine gamma-glutamyltransferase activity"/>
    <property type="evidence" value="ECO:0007669"/>
    <property type="project" value="UniProtKB-EC"/>
</dbReference>
<dbReference type="InterPro" id="IPR013589">
    <property type="entry name" value="Bac_transglu_N"/>
</dbReference>
<dbReference type="Gene3D" id="3.10.620.30">
    <property type="match status" value="1"/>
</dbReference>
<dbReference type="SUPFAM" id="SSF54001">
    <property type="entry name" value="Cysteine proteinases"/>
    <property type="match status" value="1"/>
</dbReference>
<dbReference type="OrthoDB" id="9787782at2"/>
<evidence type="ECO:0000313" key="3">
    <source>
        <dbReference type="Proteomes" id="UP000315471"/>
    </source>
</evidence>
<dbReference type="SMART" id="SM00460">
    <property type="entry name" value="TGc"/>
    <property type="match status" value="1"/>
</dbReference>
<keyword evidence="3" id="KW-1185">Reference proteome</keyword>
<dbReference type="RefSeq" id="WP_146598223.1">
    <property type="nucleotide sequence ID" value="NZ_SJPY01000001.1"/>
</dbReference>
<dbReference type="PANTHER" id="PTHR33490:SF7">
    <property type="entry name" value="BLR2979 PROTEIN"/>
    <property type="match status" value="1"/>
</dbReference>
<dbReference type="AlphaFoldDB" id="A0A5C6E9M5"/>
<evidence type="ECO:0000259" key="1">
    <source>
        <dbReference type="SMART" id="SM00460"/>
    </source>
</evidence>
<protein>
    <submittedName>
        <fullName evidence="2">Protein-glutamine gamma-glutamyltransferase</fullName>
        <ecNumber evidence="2">2.3.2.13</ecNumber>
    </submittedName>
</protein>
<dbReference type="Pfam" id="PF01841">
    <property type="entry name" value="Transglut_core"/>
    <property type="match status" value="1"/>
</dbReference>
<gene>
    <name evidence="2" type="primary">tgpA_1</name>
    <name evidence="2" type="ORF">Q31b_07120</name>
</gene>
<dbReference type="EC" id="2.3.2.13" evidence="2"/>
<organism evidence="2 3">
    <name type="scientific">Novipirellula aureliae</name>
    <dbReference type="NCBI Taxonomy" id="2527966"/>
    <lineage>
        <taxon>Bacteria</taxon>
        <taxon>Pseudomonadati</taxon>
        <taxon>Planctomycetota</taxon>
        <taxon>Planctomycetia</taxon>
        <taxon>Pirellulales</taxon>
        <taxon>Pirellulaceae</taxon>
        <taxon>Novipirellula</taxon>
    </lineage>
</organism>
<proteinExistence type="predicted"/>
<dbReference type="InterPro" id="IPR038765">
    <property type="entry name" value="Papain-like_cys_pep_sf"/>
</dbReference>
<dbReference type="Pfam" id="PF08379">
    <property type="entry name" value="Bact_transglu_N"/>
    <property type="match status" value="1"/>
</dbReference>